<dbReference type="PRINTS" id="PR00033">
    <property type="entry name" value="HTHASNC"/>
</dbReference>
<dbReference type="InterPro" id="IPR000485">
    <property type="entry name" value="AsnC-type_HTH_dom"/>
</dbReference>
<proteinExistence type="predicted"/>
<comment type="caution">
    <text evidence="5">The sequence shown here is derived from an EMBL/GenBank/DDBJ whole genome shotgun (WGS) entry which is preliminary data.</text>
</comment>
<dbReference type="InterPro" id="IPR036388">
    <property type="entry name" value="WH-like_DNA-bd_sf"/>
</dbReference>
<dbReference type="eggNOG" id="COG1522">
    <property type="taxonomic scope" value="Bacteria"/>
</dbReference>
<dbReference type="PANTHER" id="PTHR30154:SF53">
    <property type="entry name" value="HTH-TYPE TRANSCRIPTIONAL REGULATOR LRPC"/>
    <property type="match status" value="1"/>
</dbReference>
<evidence type="ECO:0000256" key="1">
    <source>
        <dbReference type="ARBA" id="ARBA00023015"/>
    </source>
</evidence>
<organism evidence="5 6">
    <name type="scientific">Imtechella halotolerans K1</name>
    <dbReference type="NCBI Taxonomy" id="946077"/>
    <lineage>
        <taxon>Bacteria</taxon>
        <taxon>Pseudomonadati</taxon>
        <taxon>Bacteroidota</taxon>
        <taxon>Flavobacteriia</taxon>
        <taxon>Flavobacteriales</taxon>
        <taxon>Flavobacteriaceae</taxon>
        <taxon>Imtechella</taxon>
    </lineage>
</organism>
<sequence>MIKDDTNWKILMLLQQNARMSNAEIGRIVGLTSPAVADRIKKMEDLGVIKGYRVDVAHTTTGHQLKAIIMLKVFSGRLQPFLEKVSEFKEVINCYRITGIENIIMEVLLFDQSHLEEFIDKVILYGETRTHIVLSNVVENRPITNKRRVMR</sequence>
<dbReference type="AlphaFoldDB" id="I0WGM9"/>
<dbReference type="Gene3D" id="3.30.70.920">
    <property type="match status" value="1"/>
</dbReference>
<dbReference type="InterPro" id="IPR019888">
    <property type="entry name" value="Tscrpt_reg_AsnC-like"/>
</dbReference>
<keyword evidence="1" id="KW-0805">Transcription regulation</keyword>
<evidence type="ECO:0000256" key="3">
    <source>
        <dbReference type="ARBA" id="ARBA00023163"/>
    </source>
</evidence>
<keyword evidence="3" id="KW-0804">Transcription</keyword>
<dbReference type="InterPro" id="IPR019887">
    <property type="entry name" value="Tscrpt_reg_AsnC/Lrp_C"/>
</dbReference>
<accession>I0WGM9</accession>
<dbReference type="EMBL" id="AJJU01000004">
    <property type="protein sequence ID" value="EID75545.1"/>
    <property type="molecule type" value="Genomic_DNA"/>
</dbReference>
<evidence type="ECO:0000313" key="5">
    <source>
        <dbReference type="EMBL" id="EID75545.1"/>
    </source>
</evidence>
<dbReference type="GO" id="GO:0006355">
    <property type="term" value="P:regulation of DNA-templated transcription"/>
    <property type="evidence" value="ECO:0007669"/>
    <property type="project" value="UniProtKB-ARBA"/>
</dbReference>
<dbReference type="CDD" id="cd00090">
    <property type="entry name" value="HTH_ARSR"/>
    <property type="match status" value="1"/>
</dbReference>
<evidence type="ECO:0000259" key="4">
    <source>
        <dbReference type="PROSITE" id="PS50956"/>
    </source>
</evidence>
<gene>
    <name evidence="5" type="ORF">W5A_05003</name>
</gene>
<dbReference type="InterPro" id="IPR011008">
    <property type="entry name" value="Dimeric_a/b-barrel"/>
</dbReference>
<dbReference type="RefSeq" id="WP_008238074.1">
    <property type="nucleotide sequence ID" value="NZ_AJJU01000004.1"/>
</dbReference>
<dbReference type="OrthoDB" id="9800326at2"/>
<feature type="domain" description="HTH asnC-type" evidence="4">
    <location>
        <begin position="1"/>
        <end position="64"/>
    </location>
</feature>
<dbReference type="Pfam" id="PF01037">
    <property type="entry name" value="AsnC_trans_reg"/>
    <property type="match status" value="1"/>
</dbReference>
<dbReference type="InterPro" id="IPR011991">
    <property type="entry name" value="ArsR-like_HTH"/>
</dbReference>
<dbReference type="PANTHER" id="PTHR30154">
    <property type="entry name" value="LEUCINE-RESPONSIVE REGULATORY PROTEIN"/>
    <property type="match status" value="1"/>
</dbReference>
<evidence type="ECO:0000313" key="6">
    <source>
        <dbReference type="Proteomes" id="UP000005938"/>
    </source>
</evidence>
<reference evidence="5 6" key="1">
    <citation type="journal article" date="2012" name="J. Bacteriol.">
        <title>Genome Sequence of the Halotolerant Bacterium Imtechella halotolerans K1T.</title>
        <authorList>
            <person name="Kumar S."/>
            <person name="Vikram S."/>
            <person name="Subramanian S."/>
            <person name="Raghava G.P."/>
            <person name="Pinnaka A.K."/>
        </authorList>
    </citation>
    <scope>NUCLEOTIDE SEQUENCE [LARGE SCALE GENOMIC DNA]</scope>
    <source>
        <strain evidence="5 6">K1</strain>
    </source>
</reference>
<evidence type="ECO:0000256" key="2">
    <source>
        <dbReference type="ARBA" id="ARBA00023125"/>
    </source>
</evidence>
<dbReference type="InterPro" id="IPR036390">
    <property type="entry name" value="WH_DNA-bd_sf"/>
</dbReference>
<name>I0WGM9_9FLAO</name>
<dbReference type="SUPFAM" id="SSF54909">
    <property type="entry name" value="Dimeric alpha+beta barrel"/>
    <property type="match status" value="1"/>
</dbReference>
<dbReference type="GO" id="GO:0043200">
    <property type="term" value="P:response to amino acid"/>
    <property type="evidence" value="ECO:0007669"/>
    <property type="project" value="TreeGrafter"/>
</dbReference>
<keyword evidence="6" id="KW-1185">Reference proteome</keyword>
<dbReference type="InterPro" id="IPR019885">
    <property type="entry name" value="Tscrpt_reg_HTH_AsnC-type_CS"/>
</dbReference>
<dbReference type="STRING" id="946077.W5A_05003"/>
<protein>
    <submittedName>
        <fullName evidence="5">Transcription regulator AsnC</fullName>
    </submittedName>
</protein>
<dbReference type="GO" id="GO:0005829">
    <property type="term" value="C:cytosol"/>
    <property type="evidence" value="ECO:0007669"/>
    <property type="project" value="TreeGrafter"/>
</dbReference>
<dbReference type="Gene3D" id="1.10.10.10">
    <property type="entry name" value="Winged helix-like DNA-binding domain superfamily/Winged helix DNA-binding domain"/>
    <property type="match status" value="1"/>
</dbReference>
<dbReference type="Pfam" id="PF13404">
    <property type="entry name" value="HTH_AsnC-type"/>
    <property type="match status" value="1"/>
</dbReference>
<dbReference type="PATRIC" id="fig|946077.3.peg.1016"/>
<dbReference type="GO" id="GO:0043565">
    <property type="term" value="F:sequence-specific DNA binding"/>
    <property type="evidence" value="ECO:0007669"/>
    <property type="project" value="InterPro"/>
</dbReference>
<dbReference type="SMART" id="SM00344">
    <property type="entry name" value="HTH_ASNC"/>
    <property type="match status" value="1"/>
</dbReference>
<dbReference type="PROSITE" id="PS00519">
    <property type="entry name" value="HTH_ASNC_1"/>
    <property type="match status" value="1"/>
</dbReference>
<dbReference type="PROSITE" id="PS50956">
    <property type="entry name" value="HTH_ASNC_2"/>
    <property type="match status" value="1"/>
</dbReference>
<keyword evidence="2" id="KW-0238">DNA-binding</keyword>
<dbReference type="Proteomes" id="UP000005938">
    <property type="component" value="Unassembled WGS sequence"/>
</dbReference>
<dbReference type="SUPFAM" id="SSF46785">
    <property type="entry name" value="Winged helix' DNA-binding domain"/>
    <property type="match status" value="1"/>
</dbReference>